<name>A0AAD8WX19_LOLMU</name>
<dbReference type="SUPFAM" id="SSF56112">
    <property type="entry name" value="Protein kinase-like (PK-like)"/>
    <property type="match status" value="1"/>
</dbReference>
<evidence type="ECO:0000313" key="2">
    <source>
        <dbReference type="EMBL" id="KAK1683910.1"/>
    </source>
</evidence>
<dbReference type="InterPro" id="IPR011009">
    <property type="entry name" value="Kinase-like_dom_sf"/>
</dbReference>
<proteinExistence type="predicted"/>
<keyword evidence="3" id="KW-1185">Reference proteome</keyword>
<protein>
    <submittedName>
        <fullName evidence="2">Uncharacterized protein</fullName>
    </submittedName>
</protein>
<comment type="caution">
    <text evidence="2">The sequence shown here is derived from an EMBL/GenBank/DDBJ whole genome shotgun (WGS) entry which is preliminary data.</text>
</comment>
<sequence length="77" mass="8232">MADSGTQVSTVAAGTVGYVTPEYGQTWRATVKGDTYSYDVLMSPDACHRERGLARDGEGGLARQQEGHDGSTRSAFF</sequence>
<accession>A0AAD8WX19</accession>
<evidence type="ECO:0000256" key="1">
    <source>
        <dbReference type="SAM" id="MobiDB-lite"/>
    </source>
</evidence>
<reference evidence="2" key="1">
    <citation type="submission" date="2023-07" db="EMBL/GenBank/DDBJ databases">
        <title>A chromosome-level genome assembly of Lolium multiflorum.</title>
        <authorList>
            <person name="Chen Y."/>
            <person name="Copetti D."/>
            <person name="Kolliker R."/>
            <person name="Studer B."/>
        </authorList>
    </citation>
    <scope>NUCLEOTIDE SEQUENCE</scope>
    <source>
        <strain evidence="2">02402/16</strain>
        <tissue evidence="2">Leaf</tissue>
    </source>
</reference>
<dbReference type="AlphaFoldDB" id="A0AAD8WX19"/>
<dbReference type="Proteomes" id="UP001231189">
    <property type="component" value="Unassembled WGS sequence"/>
</dbReference>
<feature type="region of interest" description="Disordered" evidence="1">
    <location>
        <begin position="51"/>
        <end position="77"/>
    </location>
</feature>
<dbReference type="EMBL" id="JAUUTY010000002">
    <property type="protein sequence ID" value="KAK1683910.1"/>
    <property type="molecule type" value="Genomic_DNA"/>
</dbReference>
<evidence type="ECO:0000313" key="3">
    <source>
        <dbReference type="Proteomes" id="UP001231189"/>
    </source>
</evidence>
<organism evidence="2 3">
    <name type="scientific">Lolium multiflorum</name>
    <name type="common">Italian ryegrass</name>
    <name type="synonym">Lolium perenne subsp. multiflorum</name>
    <dbReference type="NCBI Taxonomy" id="4521"/>
    <lineage>
        <taxon>Eukaryota</taxon>
        <taxon>Viridiplantae</taxon>
        <taxon>Streptophyta</taxon>
        <taxon>Embryophyta</taxon>
        <taxon>Tracheophyta</taxon>
        <taxon>Spermatophyta</taxon>
        <taxon>Magnoliopsida</taxon>
        <taxon>Liliopsida</taxon>
        <taxon>Poales</taxon>
        <taxon>Poaceae</taxon>
        <taxon>BOP clade</taxon>
        <taxon>Pooideae</taxon>
        <taxon>Poodae</taxon>
        <taxon>Poeae</taxon>
        <taxon>Poeae Chloroplast Group 2 (Poeae type)</taxon>
        <taxon>Loliodinae</taxon>
        <taxon>Loliinae</taxon>
        <taxon>Lolium</taxon>
    </lineage>
</organism>
<gene>
    <name evidence="2" type="ORF">QYE76_044758</name>
</gene>